<evidence type="ECO:0000256" key="3">
    <source>
        <dbReference type="ARBA" id="ARBA00022629"/>
    </source>
</evidence>
<evidence type="ECO:0000313" key="6">
    <source>
        <dbReference type="Proteomes" id="UP000256977"/>
    </source>
</evidence>
<name>A0A3D9JSK1_9BACL</name>
<evidence type="ECO:0000259" key="4">
    <source>
        <dbReference type="Pfam" id="PF12802"/>
    </source>
</evidence>
<dbReference type="GO" id="GO:0042732">
    <property type="term" value="P:D-xylose metabolic process"/>
    <property type="evidence" value="ECO:0007669"/>
    <property type="project" value="UniProtKB-KW"/>
</dbReference>
<dbReference type="Pfam" id="PF12802">
    <property type="entry name" value="MarR_2"/>
    <property type="match status" value="1"/>
</dbReference>
<gene>
    <name evidence="5" type="ORF">DFP98_111133</name>
</gene>
<comment type="function">
    <text evidence="1">Transcriptional repressor of xylose-utilizing enzymes.</text>
</comment>
<keyword evidence="5" id="KW-0418">Kinase</keyword>
<comment type="similarity">
    <text evidence="2">Belongs to the ROK (NagC/XylR) family.</text>
</comment>
<dbReference type="OrthoDB" id="9795247at2"/>
<dbReference type="AlphaFoldDB" id="A0A3D9JSK1"/>
<dbReference type="InterPro" id="IPR000835">
    <property type="entry name" value="HTH_MarR-typ"/>
</dbReference>
<comment type="caution">
    <text evidence="5">The sequence shown here is derived from an EMBL/GenBank/DDBJ whole genome shotgun (WGS) entry which is preliminary data.</text>
</comment>
<dbReference type="PANTHER" id="PTHR18964:SF149">
    <property type="entry name" value="BIFUNCTIONAL UDP-N-ACETYLGLUCOSAMINE 2-EPIMERASE_N-ACETYLMANNOSAMINE KINASE"/>
    <property type="match status" value="1"/>
</dbReference>
<dbReference type="InterPro" id="IPR036390">
    <property type="entry name" value="WH_DNA-bd_sf"/>
</dbReference>
<keyword evidence="3" id="KW-0859">Xylose metabolism</keyword>
<dbReference type="InterPro" id="IPR043129">
    <property type="entry name" value="ATPase_NBD"/>
</dbReference>
<accession>A0A3D9JSK1</accession>
<evidence type="ECO:0000256" key="2">
    <source>
        <dbReference type="ARBA" id="ARBA00006479"/>
    </source>
</evidence>
<evidence type="ECO:0000256" key="1">
    <source>
        <dbReference type="ARBA" id="ARBA00002486"/>
    </source>
</evidence>
<dbReference type="SUPFAM" id="SSF46785">
    <property type="entry name" value="Winged helix' DNA-binding domain"/>
    <property type="match status" value="1"/>
</dbReference>
<dbReference type="GO" id="GO:0016301">
    <property type="term" value="F:kinase activity"/>
    <property type="evidence" value="ECO:0007669"/>
    <property type="project" value="UniProtKB-KW"/>
</dbReference>
<dbReference type="RefSeq" id="WP_116061545.1">
    <property type="nucleotide sequence ID" value="NZ_QRDZ01000011.1"/>
</dbReference>
<dbReference type="Proteomes" id="UP000256977">
    <property type="component" value="Unassembled WGS sequence"/>
</dbReference>
<dbReference type="Pfam" id="PF00480">
    <property type="entry name" value="ROK"/>
    <property type="match status" value="1"/>
</dbReference>
<keyword evidence="6" id="KW-1185">Reference proteome</keyword>
<dbReference type="PROSITE" id="PS01125">
    <property type="entry name" value="ROK"/>
    <property type="match status" value="1"/>
</dbReference>
<keyword evidence="3" id="KW-0119">Carbohydrate metabolism</keyword>
<dbReference type="GO" id="GO:0003700">
    <property type="term" value="F:DNA-binding transcription factor activity"/>
    <property type="evidence" value="ECO:0007669"/>
    <property type="project" value="InterPro"/>
</dbReference>
<dbReference type="EMBL" id="QRDZ01000011">
    <property type="protein sequence ID" value="RED76749.1"/>
    <property type="molecule type" value="Genomic_DNA"/>
</dbReference>
<proteinExistence type="inferred from homology"/>
<dbReference type="InterPro" id="IPR049874">
    <property type="entry name" value="ROK_cs"/>
</dbReference>
<dbReference type="Gene3D" id="1.10.10.10">
    <property type="entry name" value="Winged helix-like DNA-binding domain superfamily/Winged helix DNA-binding domain"/>
    <property type="match status" value="1"/>
</dbReference>
<reference evidence="5 6" key="1">
    <citation type="submission" date="2018-07" db="EMBL/GenBank/DDBJ databases">
        <title>Genomic Encyclopedia of Type Strains, Phase III (KMG-III): the genomes of soil and plant-associated and newly described type strains.</title>
        <authorList>
            <person name="Whitman W."/>
        </authorList>
    </citation>
    <scope>NUCLEOTIDE SEQUENCE [LARGE SCALE GENOMIC DNA]</scope>
    <source>
        <strain evidence="5 6">CECT 7287</strain>
    </source>
</reference>
<dbReference type="Gene3D" id="3.30.420.40">
    <property type="match status" value="2"/>
</dbReference>
<keyword evidence="5" id="KW-0808">Transferase</keyword>
<evidence type="ECO:0000313" key="5">
    <source>
        <dbReference type="EMBL" id="RED76749.1"/>
    </source>
</evidence>
<dbReference type="PANTHER" id="PTHR18964">
    <property type="entry name" value="ROK (REPRESSOR, ORF, KINASE) FAMILY"/>
    <property type="match status" value="1"/>
</dbReference>
<dbReference type="SUPFAM" id="SSF53067">
    <property type="entry name" value="Actin-like ATPase domain"/>
    <property type="match status" value="1"/>
</dbReference>
<organism evidence="5 6">
    <name type="scientific">Cohnella phaseoli</name>
    <dbReference type="NCBI Taxonomy" id="456490"/>
    <lineage>
        <taxon>Bacteria</taxon>
        <taxon>Bacillati</taxon>
        <taxon>Bacillota</taxon>
        <taxon>Bacilli</taxon>
        <taxon>Bacillales</taxon>
        <taxon>Paenibacillaceae</taxon>
        <taxon>Cohnella</taxon>
    </lineage>
</organism>
<feature type="domain" description="HTH marR-type" evidence="4">
    <location>
        <begin position="16"/>
        <end position="70"/>
    </location>
</feature>
<dbReference type="InterPro" id="IPR036388">
    <property type="entry name" value="WH-like_DNA-bd_sf"/>
</dbReference>
<protein>
    <submittedName>
        <fullName evidence="5">Putative NBD/HSP70 family sugar kinase</fullName>
    </submittedName>
</protein>
<dbReference type="InterPro" id="IPR000600">
    <property type="entry name" value="ROK"/>
</dbReference>
<sequence length="400" mass="42768">MHVKGNLKLMKELNTATILNLLHREGRMSRAELKRATKLSPATVSALVEELIGQGLVEEIGAKPSAGAGRKAISLQISKDGGYVIGISIGNRDLICAVLNLHGECIAEFKSEIAIGNDSLAEQIHTALNECVNRADALKTGLIKGIGIAAPGIIDENAGSVLYSSTLKLNDFKLKKQVSAFFPDVPIKIVNDSNAAAFAEHYSGAGKGRGNLVYVTMNEGIGAGIVIDSRIHSGFGGAAGEIGHISIDPNGEVCNCGQRGCVETLLASSFLLNRCRSYAEKLGQKPPHDFDEVLARYESGEAWLEPVFEQVAEAARLTLASIVQFISPEVIVIEGWTNRSPKLSLKLRSELERLRFPLKFTPDRLLPSAFGEKGPLLGSATLMLEQIFHSTLLNNSGGGS</sequence>